<evidence type="ECO:0000259" key="3">
    <source>
        <dbReference type="PROSITE" id="PS50206"/>
    </source>
</evidence>
<proteinExistence type="predicted"/>
<dbReference type="EMBL" id="AWXZ01000017">
    <property type="protein sequence ID" value="ESR25798.1"/>
    <property type="molecule type" value="Genomic_DNA"/>
</dbReference>
<evidence type="ECO:0000313" key="5">
    <source>
        <dbReference type="Proteomes" id="UP000017819"/>
    </source>
</evidence>
<dbReference type="eggNOG" id="COG0607">
    <property type="taxonomic scope" value="Bacteria"/>
</dbReference>
<dbReference type="GO" id="GO:0016740">
    <property type="term" value="F:transferase activity"/>
    <property type="evidence" value="ECO:0007669"/>
    <property type="project" value="UniProtKB-KW"/>
</dbReference>
<dbReference type="PATRIC" id="fig|631454.5.peg.1118"/>
<evidence type="ECO:0000256" key="1">
    <source>
        <dbReference type="SAM" id="MobiDB-lite"/>
    </source>
</evidence>
<feature type="signal peptide" evidence="2">
    <location>
        <begin position="1"/>
        <end position="21"/>
    </location>
</feature>
<dbReference type="InterPro" id="IPR036873">
    <property type="entry name" value="Rhodanese-like_dom_sf"/>
</dbReference>
<keyword evidence="2" id="KW-0732">Signal</keyword>
<organism evidence="4 5">
    <name type="scientific">Lutibaculum baratangense AMV1</name>
    <dbReference type="NCBI Taxonomy" id="631454"/>
    <lineage>
        <taxon>Bacteria</taxon>
        <taxon>Pseudomonadati</taxon>
        <taxon>Pseudomonadota</taxon>
        <taxon>Alphaproteobacteria</taxon>
        <taxon>Hyphomicrobiales</taxon>
        <taxon>Tepidamorphaceae</taxon>
        <taxon>Lutibaculum</taxon>
    </lineage>
</organism>
<evidence type="ECO:0000256" key="2">
    <source>
        <dbReference type="SAM" id="SignalP"/>
    </source>
</evidence>
<gene>
    <name evidence="4" type="ORF">N177_1133</name>
</gene>
<dbReference type="Proteomes" id="UP000017819">
    <property type="component" value="Unassembled WGS sequence"/>
</dbReference>
<dbReference type="OrthoDB" id="176845at2"/>
<dbReference type="STRING" id="631454.N177_1133"/>
<keyword evidence="4" id="KW-0808">Transferase</keyword>
<feature type="region of interest" description="Disordered" evidence="1">
    <location>
        <begin position="19"/>
        <end position="38"/>
    </location>
</feature>
<dbReference type="RefSeq" id="WP_023431278.1">
    <property type="nucleotide sequence ID" value="NZ_AWXZ01000017.1"/>
</dbReference>
<dbReference type="InterPro" id="IPR022376">
    <property type="entry name" value="PQQ_CXXCW"/>
</dbReference>
<feature type="chain" id="PRO_5004728279" evidence="2">
    <location>
        <begin position="22"/>
        <end position="186"/>
    </location>
</feature>
<dbReference type="NCBIfam" id="TIGR03865">
    <property type="entry name" value="PQQ_CXXCW"/>
    <property type="match status" value="1"/>
</dbReference>
<dbReference type="Gene3D" id="3.40.250.10">
    <property type="entry name" value="Rhodanese-like domain"/>
    <property type="match status" value="1"/>
</dbReference>
<protein>
    <submittedName>
        <fullName evidence="4">Rhodanese-related sulfurtransferase</fullName>
    </submittedName>
</protein>
<dbReference type="CDD" id="cd00158">
    <property type="entry name" value="RHOD"/>
    <property type="match status" value="1"/>
</dbReference>
<accession>V4TIH3</accession>
<sequence>MKTRIAAALLLAWLPQQDAGANEPVPEPPGFRTEDYRSPVPATLAGATVLDTARAHEMWLAGAAIFVDVLPRPPRPDLPEGTYWRPPQRESIPGSTWLPNTGYGVLSPEMAAYFADELDRLATQHPGKPLVIFCLRDCWMSWNAAKRALVLGHAAVAWYPDGTDGWAESGHPLERIDPVPRPGAAE</sequence>
<comment type="caution">
    <text evidence="4">The sequence shown here is derived from an EMBL/GenBank/DDBJ whole genome shotgun (WGS) entry which is preliminary data.</text>
</comment>
<reference evidence="4 5" key="1">
    <citation type="journal article" date="2014" name="Genome Announc.">
        <title>Draft Genome Sequence of Lutibaculum baratangense Strain AMV1T, Isolated from a Mud Volcano in Andamans, India.</title>
        <authorList>
            <person name="Singh A."/>
            <person name="Sreenivas A."/>
            <person name="Sathyanarayana Reddy G."/>
            <person name="Pinnaka A.K."/>
            <person name="Shivaji S."/>
        </authorList>
    </citation>
    <scope>NUCLEOTIDE SEQUENCE [LARGE SCALE GENOMIC DNA]</scope>
    <source>
        <strain evidence="4 5">AMV1</strain>
    </source>
</reference>
<name>V4TIH3_9HYPH</name>
<feature type="domain" description="Rhodanese" evidence="3">
    <location>
        <begin position="60"/>
        <end position="175"/>
    </location>
</feature>
<dbReference type="SUPFAM" id="SSF52821">
    <property type="entry name" value="Rhodanese/Cell cycle control phosphatase"/>
    <property type="match status" value="1"/>
</dbReference>
<dbReference type="PROSITE" id="PS50206">
    <property type="entry name" value="RHODANESE_3"/>
    <property type="match status" value="1"/>
</dbReference>
<dbReference type="AlphaFoldDB" id="V4TIH3"/>
<evidence type="ECO:0000313" key="4">
    <source>
        <dbReference type="EMBL" id="ESR25798.1"/>
    </source>
</evidence>
<dbReference type="InterPro" id="IPR001763">
    <property type="entry name" value="Rhodanese-like_dom"/>
</dbReference>
<keyword evidence="5" id="KW-1185">Reference proteome</keyword>